<dbReference type="KEGG" id="fcj:RN605_02785"/>
<accession>A0AA96F1S3</accession>
<keyword evidence="3" id="KW-1185">Reference proteome</keyword>
<dbReference type="RefSeq" id="WP_313322007.1">
    <property type="nucleotide sequence ID" value="NZ_CP134878.1"/>
</dbReference>
<evidence type="ECO:0000313" key="2">
    <source>
        <dbReference type="EMBL" id="WNM22297.1"/>
    </source>
</evidence>
<accession>A0AA96EU22</accession>
<gene>
    <name evidence="2" type="ORF">RN605_02785</name>
    <name evidence="1" type="ORF">RN608_09485</name>
</gene>
<organism evidence="2 3">
    <name type="scientific">Flavobacterium capsici</name>
    <dbReference type="NCBI Taxonomy" id="3075618"/>
    <lineage>
        <taxon>Bacteria</taxon>
        <taxon>Pseudomonadati</taxon>
        <taxon>Bacteroidota</taxon>
        <taxon>Flavobacteriia</taxon>
        <taxon>Flavobacteriales</taxon>
        <taxon>Flavobacteriaceae</taxon>
        <taxon>Flavobacterium</taxon>
    </lineage>
</organism>
<dbReference type="EMBL" id="CP134890">
    <property type="protein sequence ID" value="WNM22297.1"/>
    <property type="molecule type" value="Genomic_DNA"/>
</dbReference>
<sequence>MKLENNWQQKTLESLEKKVWPSLNSDESSYLIKTCNALRKKELQDFTTEDLRIMIGQEIGLPFLIPLALETLKDNLFAEGDMYEGDLLKNVLEIDTKFWNDNEEYWHQLNNLIKERRQEIIEMRFDISKFDNCEHKT</sequence>
<evidence type="ECO:0000313" key="1">
    <source>
        <dbReference type="EMBL" id="WNM18246.1"/>
    </source>
</evidence>
<reference evidence="2 3" key="1">
    <citation type="submission" date="2023-09" db="EMBL/GenBank/DDBJ databases">
        <title>Flavobacterium sp. a novel bacteria isolate from Pepper rhizosphere.</title>
        <authorList>
            <person name="Peng Y."/>
            <person name="Lee J."/>
        </authorList>
    </citation>
    <scope>NUCLEOTIDE SEQUENCE [LARGE SCALE GENOMIC DNA]</scope>
    <source>
        <strain evidence="1">PMR2A8</strain>
        <strain evidence="2 3">PMTSA4</strain>
    </source>
</reference>
<dbReference type="InterPro" id="IPR040547">
    <property type="entry name" value="CdiI"/>
</dbReference>
<dbReference type="Proteomes" id="UP001304515">
    <property type="component" value="Chromosome"/>
</dbReference>
<dbReference type="EMBL" id="CP134878">
    <property type="protein sequence ID" value="WNM18246.1"/>
    <property type="molecule type" value="Genomic_DNA"/>
</dbReference>
<proteinExistence type="predicted"/>
<evidence type="ECO:0000313" key="3">
    <source>
        <dbReference type="Proteomes" id="UP001304515"/>
    </source>
</evidence>
<dbReference type="CDD" id="cd20691">
    <property type="entry name" value="CdiI_EC536-like"/>
    <property type="match status" value="1"/>
</dbReference>
<dbReference type="Pfam" id="PF18616">
    <property type="entry name" value="CdiI_3"/>
    <property type="match status" value="1"/>
</dbReference>
<name>A0AA96F1S3_9FLAO</name>
<dbReference type="AlphaFoldDB" id="A0AA96F1S3"/>
<protein>
    <submittedName>
        <fullName evidence="2">Contact-dependent growth inhibition system immunity protein</fullName>
    </submittedName>
</protein>